<keyword evidence="8" id="KW-1185">Reference proteome</keyword>
<keyword evidence="2 4" id="KW-0378">Hydrolase</keyword>
<dbReference type="GO" id="GO:0006508">
    <property type="term" value="P:proteolysis"/>
    <property type="evidence" value="ECO:0007669"/>
    <property type="project" value="UniProtKB-KW"/>
</dbReference>
<dbReference type="PROSITE" id="PS51892">
    <property type="entry name" value="SUBTILASE"/>
    <property type="match status" value="1"/>
</dbReference>
<dbReference type="EMBL" id="CP073767">
    <property type="protein sequence ID" value="UWZ50515.1"/>
    <property type="molecule type" value="Genomic_DNA"/>
</dbReference>
<feature type="region of interest" description="Disordered" evidence="5">
    <location>
        <begin position="1"/>
        <end position="31"/>
    </location>
</feature>
<dbReference type="PROSITE" id="PS00137">
    <property type="entry name" value="SUBTILASE_HIS"/>
    <property type="match status" value="1"/>
</dbReference>
<dbReference type="InterPro" id="IPR034058">
    <property type="entry name" value="TagA/B/C/D_pept_dom"/>
</dbReference>
<feature type="active site" description="Charge relay system" evidence="4">
    <location>
        <position position="430"/>
    </location>
</feature>
<evidence type="ECO:0000313" key="7">
    <source>
        <dbReference type="EMBL" id="UWZ50515.1"/>
    </source>
</evidence>
<dbReference type="RefSeq" id="WP_033357390.1">
    <property type="nucleotide sequence ID" value="NZ_CP073767.1"/>
</dbReference>
<protein>
    <submittedName>
        <fullName evidence="7">S8 family serine peptidase</fullName>
    </submittedName>
</protein>
<proteinExistence type="inferred from homology"/>
<dbReference type="InterPro" id="IPR015500">
    <property type="entry name" value="Peptidase_S8_subtilisin-rel"/>
</dbReference>
<dbReference type="PANTHER" id="PTHR43399">
    <property type="entry name" value="SUBTILISIN-RELATED"/>
    <property type="match status" value="1"/>
</dbReference>
<gene>
    <name evidence="7" type="ORF">Daura_27180</name>
</gene>
<dbReference type="GO" id="GO:0004252">
    <property type="term" value="F:serine-type endopeptidase activity"/>
    <property type="evidence" value="ECO:0007669"/>
    <property type="project" value="UniProtKB-UniRule"/>
</dbReference>
<comment type="similarity">
    <text evidence="4">Belongs to the peptidase S8 family.</text>
</comment>
<feature type="active site" description="Charge relay system" evidence="4">
    <location>
        <position position="217"/>
    </location>
</feature>
<evidence type="ECO:0000313" key="8">
    <source>
        <dbReference type="Proteomes" id="UP001058003"/>
    </source>
</evidence>
<accession>A0A9Q9MDP4</accession>
<dbReference type="Pfam" id="PF00082">
    <property type="entry name" value="Peptidase_S8"/>
    <property type="match status" value="1"/>
</dbReference>
<dbReference type="KEGG" id="daur:Daura_27180"/>
<keyword evidence="3 4" id="KW-0720">Serine protease</keyword>
<dbReference type="InterPro" id="IPR036852">
    <property type="entry name" value="Peptidase_S8/S53_dom_sf"/>
</dbReference>
<dbReference type="Gene3D" id="2.60.120.380">
    <property type="match status" value="1"/>
</dbReference>
<evidence type="ECO:0000256" key="5">
    <source>
        <dbReference type="SAM" id="MobiDB-lite"/>
    </source>
</evidence>
<evidence type="ECO:0000256" key="4">
    <source>
        <dbReference type="PROSITE-ProRule" id="PRU01240"/>
    </source>
</evidence>
<dbReference type="Proteomes" id="UP001058003">
    <property type="component" value="Chromosome"/>
</dbReference>
<dbReference type="InterPro" id="IPR000209">
    <property type="entry name" value="Peptidase_S8/S53_dom"/>
</dbReference>
<dbReference type="Gene3D" id="3.40.50.200">
    <property type="entry name" value="Peptidase S8/S53 domain"/>
    <property type="match status" value="1"/>
</dbReference>
<keyword evidence="1 4" id="KW-0645">Protease</keyword>
<evidence type="ECO:0000256" key="2">
    <source>
        <dbReference type="ARBA" id="ARBA00022801"/>
    </source>
</evidence>
<evidence type="ECO:0000259" key="6">
    <source>
        <dbReference type="Pfam" id="PF00082"/>
    </source>
</evidence>
<dbReference type="SUPFAM" id="SSF49785">
    <property type="entry name" value="Galactose-binding domain-like"/>
    <property type="match status" value="1"/>
</dbReference>
<evidence type="ECO:0000256" key="3">
    <source>
        <dbReference type="ARBA" id="ARBA00022825"/>
    </source>
</evidence>
<feature type="active site" description="Charge relay system" evidence="4">
    <location>
        <position position="255"/>
    </location>
</feature>
<dbReference type="InterPro" id="IPR022398">
    <property type="entry name" value="Peptidase_S8_His-AS"/>
</dbReference>
<dbReference type="InterPro" id="IPR051048">
    <property type="entry name" value="Peptidase_S8/S53_subtilisin"/>
</dbReference>
<dbReference type="AlphaFoldDB" id="A0A9Q9MDP4"/>
<dbReference type="OrthoDB" id="900053at2"/>
<reference evidence="7" key="1">
    <citation type="submission" date="2021-04" db="EMBL/GenBank/DDBJ databases">
        <title>Dactylosporangium aurantiacum NRRL B-8018 full assembly.</title>
        <authorList>
            <person name="Hartkoorn R.C."/>
            <person name="Beaudoing E."/>
            <person name="Hot D."/>
        </authorList>
    </citation>
    <scope>NUCLEOTIDE SEQUENCE</scope>
    <source>
        <strain evidence="7">NRRL B-8018</strain>
    </source>
</reference>
<name>A0A9Q9MDP4_9ACTN</name>
<dbReference type="InterPro" id="IPR008979">
    <property type="entry name" value="Galactose-bd-like_sf"/>
</dbReference>
<feature type="domain" description="Peptidase S8/S53" evidence="6">
    <location>
        <begin position="208"/>
        <end position="449"/>
    </location>
</feature>
<sequence>MSEPDQPSLIRHAGRSLDPRTEPATGQGGRGVVQFHRPLTRAERDRMRREHGLALTDYLPDNAFVERLPSWRLAAVEGDPLVRAVMAFGADLRRSATGGRRTLVRRRSPRYEVSLFPDADLPAVLTGLAGHGAGEPVVVDDRPHGGAVKVRFALPEPAEPALAAIAALDDVRWVDEVGEPKLDTGPVTAAPATARAWAGPIWALGLTGAGQVIGVMDSPIDLGHRFFADPRHPVGPAHRKVTGYRNALEEQPARHGTFVAGIAAGDDPDQPGGHPDRGVAWAARLTYGNADDLERTGVLAYLAAAAGDGAYVHSNSWHDEPEIQYDQLSADLDTFAWQREDHLVLGSAGNRTERMGPPGTAKNVLSVAASRGPAPAGFGDGATGPAAGGRHKPELMAPGCSIRSTVVGTQAGVDLDRNVFVSRTPICASSWATPAVAGLAALVRQYYVDGHHPGGPLVPSGALLRATLIAGCLPDGGGQYPSDTGGWGVARVEETLRGPLRIRDVRHADGLDTGESAELQVDVAGGGRPLTVTLVWTDPPGMAGSDAPAVNALGLTVVPPGGRPPLPGNVFAGGFSTPGPAPARPDTVQRVLVRQPVPGRWTVRVTATAVHVGNPGQGYALAVTGDLAPAPS</sequence>
<dbReference type="PANTHER" id="PTHR43399:SF5">
    <property type="entry name" value="PEPTIDASE S8 FAMILY WITH PROTEASE-ASSOCIATED DOMAIN"/>
    <property type="match status" value="1"/>
</dbReference>
<dbReference type="SUPFAM" id="SSF52743">
    <property type="entry name" value="Subtilisin-like"/>
    <property type="match status" value="1"/>
</dbReference>
<dbReference type="CDD" id="cd04842">
    <property type="entry name" value="Peptidases_S8_Kp43_protease"/>
    <property type="match status" value="1"/>
</dbReference>
<evidence type="ECO:0000256" key="1">
    <source>
        <dbReference type="ARBA" id="ARBA00022670"/>
    </source>
</evidence>
<organism evidence="7 8">
    <name type="scientific">Dactylosporangium aurantiacum</name>
    <dbReference type="NCBI Taxonomy" id="35754"/>
    <lineage>
        <taxon>Bacteria</taxon>
        <taxon>Bacillati</taxon>
        <taxon>Actinomycetota</taxon>
        <taxon>Actinomycetes</taxon>
        <taxon>Micromonosporales</taxon>
        <taxon>Micromonosporaceae</taxon>
        <taxon>Dactylosporangium</taxon>
    </lineage>
</organism>
<dbReference type="PRINTS" id="PR00723">
    <property type="entry name" value="SUBTILISIN"/>
</dbReference>